<reference evidence="1" key="1">
    <citation type="submission" date="2022-09" db="EMBL/GenBank/DDBJ databases">
        <title>Aureispira anguillicida sp. nov., isolated from Leptocephalus of Japanese eel Anguilla japonica.</title>
        <authorList>
            <person name="Yuasa K."/>
            <person name="Mekata T."/>
            <person name="Ikunari K."/>
        </authorList>
    </citation>
    <scope>NUCLEOTIDE SEQUENCE</scope>
    <source>
        <strain evidence="1">EL160426</strain>
    </source>
</reference>
<proteinExistence type="predicted"/>
<evidence type="ECO:0000313" key="2">
    <source>
        <dbReference type="Proteomes" id="UP001060919"/>
    </source>
</evidence>
<sequence length="78" mass="9177">MKYYFYINDQQNAAPHKLSYANSRGTSNKQNKSKTLVMNAAKKKVAIHKHSFCLVIYSLLQKKRNTSFIDSRKIKQFY</sequence>
<protein>
    <submittedName>
        <fullName evidence="1">Uncharacterized protein</fullName>
    </submittedName>
</protein>
<organism evidence="1 2">
    <name type="scientific">Aureispira anguillae</name>
    <dbReference type="NCBI Taxonomy" id="2864201"/>
    <lineage>
        <taxon>Bacteria</taxon>
        <taxon>Pseudomonadati</taxon>
        <taxon>Bacteroidota</taxon>
        <taxon>Saprospiria</taxon>
        <taxon>Saprospirales</taxon>
        <taxon>Saprospiraceae</taxon>
        <taxon>Aureispira</taxon>
    </lineage>
</organism>
<keyword evidence="2" id="KW-1185">Reference proteome</keyword>
<dbReference type="EMBL" id="AP026867">
    <property type="protein sequence ID" value="BDS13583.1"/>
    <property type="molecule type" value="Genomic_DNA"/>
</dbReference>
<dbReference type="Proteomes" id="UP001060919">
    <property type="component" value="Chromosome"/>
</dbReference>
<gene>
    <name evidence="1" type="ORF">AsAng_0043220</name>
</gene>
<name>A0A915YIA0_9BACT</name>
<evidence type="ECO:0000313" key="1">
    <source>
        <dbReference type="EMBL" id="BDS13583.1"/>
    </source>
</evidence>
<dbReference type="KEGG" id="aup:AsAng_0043220"/>
<accession>A0A915YIA0</accession>
<dbReference type="AlphaFoldDB" id="A0A915YIA0"/>